<evidence type="ECO:0000313" key="3">
    <source>
        <dbReference type="EMBL" id="MBB2992487.1"/>
    </source>
</evidence>
<proteinExistence type="predicted"/>
<comment type="caution">
    <text evidence="3">The sequence shown here is derived from an EMBL/GenBank/DDBJ whole genome shotgun (WGS) entry which is preliminary data.</text>
</comment>
<dbReference type="Pfam" id="PF24238">
    <property type="entry name" value="CDGP"/>
    <property type="match status" value="1"/>
</dbReference>
<evidence type="ECO:0000259" key="2">
    <source>
        <dbReference type="Pfam" id="PF24238"/>
    </source>
</evidence>
<dbReference type="EMBL" id="JACHVU010000010">
    <property type="protein sequence ID" value="MBB2992487.1"/>
    <property type="molecule type" value="Genomic_DNA"/>
</dbReference>
<feature type="signal peptide" evidence="1">
    <location>
        <begin position="1"/>
        <end position="29"/>
    </location>
</feature>
<protein>
    <recommendedName>
        <fullName evidence="2">CDGP domain-containing protein</fullName>
    </recommendedName>
</protein>
<name>A0A839QA32_MYCIR</name>
<evidence type="ECO:0000256" key="1">
    <source>
        <dbReference type="SAM" id="SignalP"/>
    </source>
</evidence>
<dbReference type="AlphaFoldDB" id="A0A839QA32"/>
<reference evidence="3 4" key="1">
    <citation type="submission" date="2020-08" db="EMBL/GenBank/DDBJ databases">
        <title>The Agave Microbiome: Exploring the role of microbial communities in plant adaptations to desert environments.</title>
        <authorList>
            <person name="Partida-Martinez L.P."/>
        </authorList>
    </citation>
    <scope>NUCLEOTIDE SEQUENCE [LARGE SCALE GENOMIC DNA]</scope>
    <source>
        <strain evidence="3 4">AT2.18</strain>
    </source>
</reference>
<dbReference type="InterPro" id="IPR056271">
    <property type="entry name" value="CDGP_dom"/>
</dbReference>
<evidence type="ECO:0000313" key="4">
    <source>
        <dbReference type="Proteomes" id="UP000550501"/>
    </source>
</evidence>
<keyword evidence="1" id="KW-0732">Signal</keyword>
<organism evidence="3 4">
    <name type="scientific">Mycolicibacterium iranicum</name>
    <name type="common">Mycobacterium iranicum</name>
    <dbReference type="NCBI Taxonomy" id="912594"/>
    <lineage>
        <taxon>Bacteria</taxon>
        <taxon>Bacillati</taxon>
        <taxon>Actinomycetota</taxon>
        <taxon>Actinomycetes</taxon>
        <taxon>Mycobacteriales</taxon>
        <taxon>Mycobacteriaceae</taxon>
        <taxon>Mycolicibacterium</taxon>
    </lineage>
</organism>
<dbReference type="RefSeq" id="WP_260156132.1">
    <property type="nucleotide sequence ID" value="NZ_JACHVU010000010.1"/>
</dbReference>
<gene>
    <name evidence="3" type="ORF">FHR72_003988</name>
</gene>
<feature type="chain" id="PRO_5032444908" description="CDGP domain-containing protein" evidence="1">
    <location>
        <begin position="30"/>
        <end position="125"/>
    </location>
</feature>
<feature type="domain" description="CDGP" evidence="2">
    <location>
        <begin position="44"/>
        <end position="124"/>
    </location>
</feature>
<keyword evidence="4" id="KW-1185">Reference proteome</keyword>
<sequence>MKGVYTALTTAAAIASSVSIVGLAPSANAQQNCFTDQVRRGIFGLQFLTRTMCDGPVLPDGSWMRHRLIGIPAHYRNASSSCTSGTYTSNCTYYEAGWVREQIYEEDFYPVRPETVLPDEPGHIG</sequence>
<accession>A0A839QA32</accession>
<dbReference type="Proteomes" id="UP000550501">
    <property type="component" value="Unassembled WGS sequence"/>
</dbReference>